<sequence>MPWQRSEQESGRIVTSAHLLGNTKLQVINAYGYCRGPTWPKAKQLTENLLSTVTSHFVIGGFGIRTICGDFNFSEDELDSSEIWRQFGWVSAQRFASFHWGHLVKPTCKGATERDFIWLSPEAQALCCHIEVLDIIEHATVAVDFSCDVKAAYEDNLGAISFLINADGRSEPVLISLTLRCTFPDLAGRGEVQLRADHTTLAVRDWFKQLRRIQSLRHAIHANNDYTSAQVARCEHWSSILRARGFDKGFRTFWNIGYEDGTPHDPPVLPIAIPSCEGIDRIYATFRDRFDRLESWHIRQRCRVLKAKRDASMAGLYGELRRQPKAKPDLLWHDHYYTILDFEPSTGSLHLDRPLDLRGQSTWTINRVRTTVMESEDDLCQVSSLPTQLIPGDELHQHQVLSNLTEVHQAFVDFWRPRWNAYSDIPEEDWLRIVNFAKAHMRPISFDLPAIRPSHWQKALRRHKPTAARGVDGLDHRDFLHMPSALTASLLTMLSSIEAGAPWPSQTHTGLIQALAKTPDAHEVASFRPIVVLSLLYRTWGSVRSRQLLAQLSQYLPAEQVGFIPGQEAVGIWAYWQALVELSCSRSMAPLFWMIDYIGTPGFVTGPWATFLSTMSRTFVVQGELSQCSLSTVGFPEGDALSAFAMCILDWTWHIYAQQFCPSVNAYSYVDNLGLLSLDAGSLAIGFSTMTSFFKLWRLEIDLDKSYCWAVDGDNRKALAQFPLQRLEHAKELGGSLTVGARPRVCDIKDRMSRLDDRWPVLKRSAASLTQKLLALSTVFWPEGLHGILSCRFAYSHLDVLRRKAALALGWRKAGSSPAMRFLLSDTPFSDPLLWHHKTVLMDFRRLCRKSSDFFMRWATFFSCLQWRSASGPFL</sequence>
<reference evidence="1 2" key="1">
    <citation type="submission" date="2024-02" db="EMBL/GenBank/DDBJ databases">
        <authorList>
            <person name="Chen Y."/>
            <person name="Shah S."/>
            <person name="Dougan E. K."/>
            <person name="Thang M."/>
            <person name="Chan C."/>
        </authorList>
    </citation>
    <scope>NUCLEOTIDE SEQUENCE [LARGE SCALE GENOMIC DNA]</scope>
</reference>
<gene>
    <name evidence="1" type="ORF">SCF082_LOCUS4238</name>
</gene>
<dbReference type="Proteomes" id="UP001642464">
    <property type="component" value="Unassembled WGS sequence"/>
</dbReference>
<dbReference type="SUPFAM" id="SSF56219">
    <property type="entry name" value="DNase I-like"/>
    <property type="match status" value="1"/>
</dbReference>
<accession>A0ABP0HY87</accession>
<dbReference type="Gene3D" id="3.60.10.10">
    <property type="entry name" value="Endonuclease/exonuclease/phosphatase"/>
    <property type="match status" value="1"/>
</dbReference>
<organism evidence="1 2">
    <name type="scientific">Durusdinium trenchii</name>
    <dbReference type="NCBI Taxonomy" id="1381693"/>
    <lineage>
        <taxon>Eukaryota</taxon>
        <taxon>Sar</taxon>
        <taxon>Alveolata</taxon>
        <taxon>Dinophyceae</taxon>
        <taxon>Suessiales</taxon>
        <taxon>Symbiodiniaceae</taxon>
        <taxon>Durusdinium</taxon>
    </lineage>
</organism>
<dbReference type="GO" id="GO:0004386">
    <property type="term" value="F:helicase activity"/>
    <property type="evidence" value="ECO:0007669"/>
    <property type="project" value="UniProtKB-KW"/>
</dbReference>
<dbReference type="InterPro" id="IPR036691">
    <property type="entry name" value="Endo/exonu/phosph_ase_sf"/>
</dbReference>
<comment type="caution">
    <text evidence="1">The sequence shown here is derived from an EMBL/GenBank/DDBJ whole genome shotgun (WGS) entry which is preliminary data.</text>
</comment>
<keyword evidence="1" id="KW-0547">Nucleotide-binding</keyword>
<keyword evidence="1" id="KW-0067">ATP-binding</keyword>
<dbReference type="EMBL" id="CAXAMM010002213">
    <property type="protein sequence ID" value="CAK8995185.1"/>
    <property type="molecule type" value="Genomic_DNA"/>
</dbReference>
<evidence type="ECO:0000313" key="1">
    <source>
        <dbReference type="EMBL" id="CAK8995185.1"/>
    </source>
</evidence>
<protein>
    <submittedName>
        <fullName evidence="1">ATP-dependent RNA helicase DHX57</fullName>
    </submittedName>
</protein>
<keyword evidence="1" id="KW-0347">Helicase</keyword>
<evidence type="ECO:0000313" key="2">
    <source>
        <dbReference type="Proteomes" id="UP001642464"/>
    </source>
</evidence>
<name>A0ABP0HY87_9DINO</name>
<keyword evidence="2" id="KW-1185">Reference proteome</keyword>
<keyword evidence="1" id="KW-0378">Hydrolase</keyword>
<proteinExistence type="predicted"/>